<protein>
    <submittedName>
        <fullName evidence="2">Uncharacterized protein</fullName>
    </submittedName>
</protein>
<proteinExistence type="predicted"/>
<dbReference type="Proteomes" id="UP001465976">
    <property type="component" value="Unassembled WGS sequence"/>
</dbReference>
<sequence>PSSELDLTTAGAIQPPQDVNMGESKGGTEPAGGAGGPSSGLDLTTAGTTRPPQDVNMGDSVEGVEQAGGGAGDPSSELDLTTAEATRPPPADDVDTGNSSGEGGAAKMGSMATPQDVDMEESGGGVDPAEGRAVGPELEMMTAGVAEAGGGDTVTGLAVQP</sequence>
<feature type="compositionally biased region" description="Polar residues" evidence="1">
    <location>
        <begin position="41"/>
        <end position="51"/>
    </location>
</feature>
<keyword evidence="3" id="KW-1185">Reference proteome</keyword>
<evidence type="ECO:0000313" key="3">
    <source>
        <dbReference type="Proteomes" id="UP001465976"/>
    </source>
</evidence>
<evidence type="ECO:0000313" key="2">
    <source>
        <dbReference type="EMBL" id="KAL0562419.1"/>
    </source>
</evidence>
<dbReference type="EMBL" id="JBAHYK010005823">
    <property type="protein sequence ID" value="KAL0562419.1"/>
    <property type="molecule type" value="Genomic_DNA"/>
</dbReference>
<feature type="compositionally biased region" description="Gly residues" evidence="1">
    <location>
        <begin position="29"/>
        <end position="38"/>
    </location>
</feature>
<organism evidence="2 3">
    <name type="scientific">Marasmius crinis-equi</name>
    <dbReference type="NCBI Taxonomy" id="585013"/>
    <lineage>
        <taxon>Eukaryota</taxon>
        <taxon>Fungi</taxon>
        <taxon>Dikarya</taxon>
        <taxon>Basidiomycota</taxon>
        <taxon>Agaricomycotina</taxon>
        <taxon>Agaricomycetes</taxon>
        <taxon>Agaricomycetidae</taxon>
        <taxon>Agaricales</taxon>
        <taxon>Marasmiineae</taxon>
        <taxon>Marasmiaceae</taxon>
        <taxon>Marasmius</taxon>
    </lineage>
</organism>
<comment type="caution">
    <text evidence="2">The sequence shown here is derived from an EMBL/GenBank/DDBJ whole genome shotgun (WGS) entry which is preliminary data.</text>
</comment>
<gene>
    <name evidence="2" type="ORF">V5O48_019668</name>
</gene>
<evidence type="ECO:0000256" key="1">
    <source>
        <dbReference type="SAM" id="MobiDB-lite"/>
    </source>
</evidence>
<feature type="non-terminal residue" evidence="2">
    <location>
        <position position="161"/>
    </location>
</feature>
<feature type="region of interest" description="Disordered" evidence="1">
    <location>
        <begin position="1"/>
        <end position="135"/>
    </location>
</feature>
<reference evidence="2 3" key="1">
    <citation type="submission" date="2024-02" db="EMBL/GenBank/DDBJ databases">
        <title>A draft genome for the cacao thread blight pathogen Marasmius crinis-equi.</title>
        <authorList>
            <person name="Cohen S.P."/>
            <person name="Baruah I.K."/>
            <person name="Amoako-Attah I."/>
            <person name="Bukari Y."/>
            <person name="Meinhardt L.W."/>
            <person name="Bailey B.A."/>
        </authorList>
    </citation>
    <scope>NUCLEOTIDE SEQUENCE [LARGE SCALE GENOMIC DNA]</scope>
    <source>
        <strain evidence="2 3">GH-76</strain>
    </source>
</reference>
<accession>A0ABR3EHR0</accession>
<name>A0ABR3EHR0_9AGAR</name>
<feature type="non-terminal residue" evidence="2">
    <location>
        <position position="1"/>
    </location>
</feature>